<dbReference type="Pfam" id="PF12770">
    <property type="entry name" value="CHAT"/>
    <property type="match status" value="1"/>
</dbReference>
<keyword evidence="4" id="KW-1185">Reference proteome</keyword>
<feature type="region of interest" description="Disordered" evidence="1">
    <location>
        <begin position="1380"/>
        <end position="1404"/>
    </location>
</feature>
<proteinExistence type="predicted"/>
<sequence>MSKVVGQVQSIWSRVSALVCPSAKIAGYTLGTVLVSHAAPLAAQTIIPANDGTGTIILENGDRIDITGGSLSSDGANLFHSLQQFGLNPGQIANFLSNPQIDNILGRIVGGDPSYINGLIQVSGGNSNLYLMNPAGIIFGPHAQLNVPADFFATTATGIGFGENQWFNAWGDNDYQTLIGTPSQFAFDLSSSGGIINAGHLSVTPGHNLGLLAGTVISTGELNAPTGNLIIASVPQSSRIRLSLPGHLLSLEIEAPRDTQGQIIPFSPLDLPSLLTGAPETGLSTTPTGEVTPRHSNTPLSTGDVLVQQSQAGNTLISAQRNLALIQSQLYSLGDLSLLAGDRILIQDSPSTPFIAQAGGNLLVQGNQQINISALNHPHSGLWAGQDLTLRSSSTVNGDAHYFTGGDFRIEQLDGTIGDLASPDDPIIFAQGNVSIGNYTGASLHILAGGSVTTGDINITGVDTTDQSINPNNWNPFNGVDTIANLANVFLSNGIALEIDGSWYPTLDIRAGINWNQFGGGAPGNGGTANAPTATHSGLTSGAITTGNIRVSAPNGVVLLTNQYEPNHSLAGNINTGSINTSIMVNNQDGGAVYIDSKNGININGSIYTYSYSSSGSMGDGGDVLLNAVNNITITGGGAWGAFDVSSYHGKGGDIQISSLSGSVNVNDGINSYSVNGDGGNLSIQARSTISTGNIVVNSRQSGDGGTVNLSNFQGSIYTGHINTSSQNGDGGNVSITPFYNIVTGNINTRSEYGYQAGNIDLDSYYGFIEVGDLTASSNWGDGGNINAWTYFGWINTGNIDTHSIWGFWGGGNVNLYTGYYDITTGNINTRSEYGYQAGNINLTAWIGEIKTGNLTASAWEGDGGNISLDSLQLIVTGNLTTESTYGNQAGQITLNSDGASIYTGNINTSAWWGDGGNVSITPFYNIVTGNINTRSEYGYQAGNIHLDSYYGFIQVGDLTASSNWGDGGNINAWTYFGWINTGNIDTHSTWGWWGGGDVNFYTGSGNVTTGNINTSTQGGYYGGDLNLRTSSGDIKTGHLNSSAFDGDGGNINLDAQELIVTGNITTESTYGNQSGEVRLNSNWASIYTGNINTSAWWGDGGNVSITPFYNIVTGNINTRSEYGYQAGNIDLDSYYGFIEVGDLTASSNWGDGGNINAWTYFGDLKTGNIDTRSTWGFWGGGTVNFYTGYGNVTTSNINTSTQGGYYGGDIRLTSLQGGIKTGQLNTSAQEYWGGDISLRATDNIQAQSLNTQGRMGGGDVTINTPRFFRVTGAFETASGLLASIATGGGFYGGQIRIAHGGEGVVPFKIGDGSVNGTMGAITTGEVTIVPNRSFFFTYENNNLKIISVPGVEPNSEPETEVQVATNPSPEAIKSTKKMVESQTEEAEVKPKQEVRLNEGGHQESISVDSEALEALEGEFSNSFTSYLGLENAPSLTLQETQARLRETERLTGVKTALVYGFFKPEGAAEEDVALWEYPRKAGNRFLGQGDRAQPNDHLELIIVTSNGGMKRWRLEEATREQVLALAEDYRARVTNPRRTSYLKPAQDLYNVLIAPLEEALETEGISNLSFILDAGLRSLPLAALHDGEQFLIEKYNIGFMPSFSLTDGRYNDLRAQKVLAMGASSFLNDQATPLPAVPKELSRITQDTKQGIAFLNEQFTLSSFQQARADNPHPILHLATHGEFQPGDFSNSYIQFWDQRLPLNRLRELNLNNPPVDLLVLSACRTALGSPEAELGFAGFAIASGVKSALGSLWYVSDDGTLALMSSFYHHLTTAPVKAEALRQAQIAMIRQDFSASPDTPPEQDFSHPYYWSAFTLVGSPW</sequence>
<dbReference type="InterPro" id="IPR011050">
    <property type="entry name" value="Pectin_lyase_fold/virulence"/>
</dbReference>
<reference evidence="3 4" key="1">
    <citation type="submission" date="2021-08" db="EMBL/GenBank/DDBJ databases">
        <title>Draft genome sequence of Spirulina subsalsa with high tolerance to salinity and hype-accumulation of phycocyanin.</title>
        <authorList>
            <person name="Pei H."/>
            <person name="Jiang L."/>
        </authorList>
    </citation>
    <scope>NUCLEOTIDE SEQUENCE [LARGE SCALE GENOMIC DNA]</scope>
    <source>
        <strain evidence="3 4">FACHB-351</strain>
    </source>
</reference>
<dbReference type="SMART" id="SM00912">
    <property type="entry name" value="Haemagg_act"/>
    <property type="match status" value="1"/>
</dbReference>
<evidence type="ECO:0000256" key="1">
    <source>
        <dbReference type="SAM" id="MobiDB-lite"/>
    </source>
</evidence>
<feature type="compositionally biased region" description="Basic and acidic residues" evidence="1">
    <location>
        <begin position="1387"/>
        <end position="1402"/>
    </location>
</feature>
<dbReference type="InterPro" id="IPR024983">
    <property type="entry name" value="CHAT_dom"/>
</dbReference>
<name>A0ABT3L176_9CYAN</name>
<dbReference type="InterPro" id="IPR012334">
    <property type="entry name" value="Pectin_lyas_fold"/>
</dbReference>
<comment type="caution">
    <text evidence="3">The sequence shown here is derived from an EMBL/GenBank/DDBJ whole genome shotgun (WGS) entry which is preliminary data.</text>
</comment>
<feature type="domain" description="Filamentous haemagglutinin FhaB/tRNA nuclease CdiA-like TPS" evidence="2">
    <location>
        <begin position="48"/>
        <end position="162"/>
    </location>
</feature>
<dbReference type="Proteomes" id="UP001526426">
    <property type="component" value="Unassembled WGS sequence"/>
</dbReference>
<evidence type="ECO:0000259" key="2">
    <source>
        <dbReference type="SMART" id="SM00912"/>
    </source>
</evidence>
<evidence type="ECO:0000313" key="3">
    <source>
        <dbReference type="EMBL" id="MCW6035255.1"/>
    </source>
</evidence>
<organism evidence="3 4">
    <name type="scientific">Spirulina subsalsa FACHB-351</name>
    <dbReference type="NCBI Taxonomy" id="234711"/>
    <lineage>
        <taxon>Bacteria</taxon>
        <taxon>Bacillati</taxon>
        <taxon>Cyanobacteriota</taxon>
        <taxon>Cyanophyceae</taxon>
        <taxon>Spirulinales</taxon>
        <taxon>Spirulinaceae</taxon>
        <taxon>Spirulina</taxon>
    </lineage>
</organism>
<dbReference type="SUPFAM" id="SSF51126">
    <property type="entry name" value="Pectin lyase-like"/>
    <property type="match status" value="1"/>
</dbReference>
<protein>
    <submittedName>
        <fullName evidence="3">CHAT domain-containing protein</fullName>
    </submittedName>
</protein>
<dbReference type="InterPro" id="IPR008638">
    <property type="entry name" value="FhaB/CdiA-like_TPS"/>
</dbReference>
<dbReference type="RefSeq" id="WP_265262928.1">
    <property type="nucleotide sequence ID" value="NZ_JAIHOM010000010.1"/>
</dbReference>
<feature type="compositionally biased region" description="Polar residues" evidence="1">
    <location>
        <begin position="282"/>
        <end position="300"/>
    </location>
</feature>
<dbReference type="Pfam" id="PF05860">
    <property type="entry name" value="TPS"/>
    <property type="match status" value="1"/>
</dbReference>
<evidence type="ECO:0000313" key="4">
    <source>
        <dbReference type="Proteomes" id="UP001526426"/>
    </source>
</evidence>
<dbReference type="EMBL" id="JAIHOM010000010">
    <property type="protein sequence ID" value="MCW6035255.1"/>
    <property type="molecule type" value="Genomic_DNA"/>
</dbReference>
<accession>A0ABT3L176</accession>
<gene>
    <name evidence="3" type="ORF">K4A83_03070</name>
</gene>
<dbReference type="Gene3D" id="2.160.20.10">
    <property type="entry name" value="Single-stranded right-handed beta-helix, Pectin lyase-like"/>
    <property type="match status" value="3"/>
</dbReference>
<dbReference type="NCBIfam" id="TIGR01901">
    <property type="entry name" value="adhes_NPXG"/>
    <property type="match status" value="1"/>
</dbReference>
<feature type="region of interest" description="Disordered" evidence="1">
    <location>
        <begin position="277"/>
        <end position="300"/>
    </location>
</feature>